<evidence type="ECO:0000256" key="4">
    <source>
        <dbReference type="SAM" id="Phobius"/>
    </source>
</evidence>
<dbReference type="InterPro" id="IPR000073">
    <property type="entry name" value="AB_hydrolase_1"/>
</dbReference>
<evidence type="ECO:0000313" key="7">
    <source>
        <dbReference type="Proteomes" id="UP000002058"/>
    </source>
</evidence>
<dbReference type="KEGG" id="ure:UREG_02028"/>
<evidence type="ECO:0000313" key="6">
    <source>
        <dbReference type="EMBL" id="EEP77179.1"/>
    </source>
</evidence>
<feature type="region of interest" description="Disordered" evidence="3">
    <location>
        <begin position="313"/>
        <end position="339"/>
    </location>
</feature>
<feature type="transmembrane region" description="Helical" evidence="4">
    <location>
        <begin position="6"/>
        <end position="31"/>
    </location>
</feature>
<sequence length="482" mass="54011">MAPFNWGSWGLFLAFGYGILTFFAYGIIAIYRGTFFRRPTEKEKLELFLGVAARDRFWDLSKSWAGLSHRFLTLRNGFKFHYVTSNGFENLAHQKSHKQLVIFLHGFPDSWAIWRHILSSSSIREASIVVAVDLPGYGGSDSLKKYGATEVLEALTEFIIKIRAECGMDSPEDEAHSRKVIIVGHDWGGMLAFRLAAEAPQLADRYIIVNGPLVSLMRSNIHLLTESSAKLFKTFLREPWRSRSLLLKSIQTLKPVIRQFRRSAYIFTFQLPMPLVRYLGSGGNYSFLKEIHRLSVGQADKFTLRDAQESMASTLGPSAEECESSTENGEKYPRSVREREKSGNFGDIASYYRDGAAGGVWHKSLETISALFNIWPEEPRRTSSGTGMFDMTPGALKANATIIWGKSDLALDSHLALEGIADYLVHGSQLIVLPRTGHFPQIEAESRSALEKAVEWAVHGEKGDVGSMVQSEYPDAKVVVRK</sequence>
<dbReference type="Gene3D" id="3.40.50.1820">
    <property type="entry name" value="alpha/beta hydrolase"/>
    <property type="match status" value="1"/>
</dbReference>
<evidence type="ECO:0000256" key="2">
    <source>
        <dbReference type="ARBA" id="ARBA00038334"/>
    </source>
</evidence>
<dbReference type="GeneID" id="8440465"/>
<dbReference type="OMA" id="HWTPVER"/>
<keyword evidence="4" id="KW-0812">Transmembrane</keyword>
<proteinExistence type="inferred from homology"/>
<dbReference type="STRING" id="336963.C4JK71"/>
<dbReference type="AlphaFoldDB" id="C4JK71"/>
<dbReference type="VEuPathDB" id="FungiDB:UREG_02028"/>
<dbReference type="Pfam" id="PF12697">
    <property type="entry name" value="Abhydrolase_6"/>
    <property type="match status" value="1"/>
</dbReference>
<dbReference type="InterPro" id="IPR000639">
    <property type="entry name" value="Epox_hydrolase-like"/>
</dbReference>
<dbReference type="PANTHER" id="PTHR43329">
    <property type="entry name" value="EPOXIDE HYDROLASE"/>
    <property type="match status" value="1"/>
</dbReference>
<reference evidence="7" key="1">
    <citation type="journal article" date="2009" name="Genome Res.">
        <title>Comparative genomic analyses of the human fungal pathogens Coccidioides and their relatives.</title>
        <authorList>
            <person name="Sharpton T.J."/>
            <person name="Stajich J.E."/>
            <person name="Rounsley S.D."/>
            <person name="Gardner M.J."/>
            <person name="Wortman J.R."/>
            <person name="Jordar V.S."/>
            <person name="Maiti R."/>
            <person name="Kodira C.D."/>
            <person name="Neafsey D.E."/>
            <person name="Zeng Q."/>
            <person name="Hung C.-Y."/>
            <person name="McMahan C."/>
            <person name="Muszewska A."/>
            <person name="Grynberg M."/>
            <person name="Mandel M.A."/>
            <person name="Kellner E.M."/>
            <person name="Barker B.M."/>
            <person name="Galgiani J.N."/>
            <person name="Orbach M.J."/>
            <person name="Kirkland T.N."/>
            <person name="Cole G.T."/>
            <person name="Henn M.R."/>
            <person name="Birren B.W."/>
            <person name="Taylor J.W."/>
        </authorList>
    </citation>
    <scope>NUCLEOTIDE SEQUENCE [LARGE SCALE GENOMIC DNA]</scope>
    <source>
        <strain evidence="7">UAMH 1704</strain>
    </source>
</reference>
<dbReference type="EMBL" id="CH476615">
    <property type="protein sequence ID" value="EEP77179.1"/>
    <property type="molecule type" value="Genomic_DNA"/>
</dbReference>
<evidence type="ECO:0000259" key="5">
    <source>
        <dbReference type="Pfam" id="PF12697"/>
    </source>
</evidence>
<dbReference type="SUPFAM" id="SSF53474">
    <property type="entry name" value="alpha/beta-Hydrolases"/>
    <property type="match status" value="1"/>
</dbReference>
<feature type="domain" description="AB hydrolase-1" evidence="5">
    <location>
        <begin position="101"/>
        <end position="276"/>
    </location>
</feature>
<dbReference type="OrthoDB" id="6431331at2759"/>
<keyword evidence="4" id="KW-0472">Membrane</keyword>
<dbReference type="RefSeq" id="XP_002542512.1">
    <property type="nucleotide sequence ID" value="XM_002542466.1"/>
</dbReference>
<evidence type="ECO:0000256" key="1">
    <source>
        <dbReference type="ARBA" id="ARBA00022801"/>
    </source>
</evidence>
<dbReference type="eggNOG" id="KOG4178">
    <property type="taxonomic scope" value="Eukaryota"/>
</dbReference>
<dbReference type="PRINTS" id="PR00412">
    <property type="entry name" value="EPOXHYDRLASE"/>
</dbReference>
<comment type="similarity">
    <text evidence="2">Belongs to the AB hydrolase superfamily. Epoxide hydrolase family.</text>
</comment>
<dbReference type="Proteomes" id="UP000002058">
    <property type="component" value="Unassembled WGS sequence"/>
</dbReference>
<protein>
    <recommendedName>
        <fullName evidence="5">AB hydrolase-1 domain-containing protein</fullName>
    </recommendedName>
</protein>
<organism evidence="6 7">
    <name type="scientific">Uncinocarpus reesii (strain UAMH 1704)</name>
    <dbReference type="NCBI Taxonomy" id="336963"/>
    <lineage>
        <taxon>Eukaryota</taxon>
        <taxon>Fungi</taxon>
        <taxon>Dikarya</taxon>
        <taxon>Ascomycota</taxon>
        <taxon>Pezizomycotina</taxon>
        <taxon>Eurotiomycetes</taxon>
        <taxon>Eurotiomycetidae</taxon>
        <taxon>Onygenales</taxon>
        <taxon>Onygenaceae</taxon>
        <taxon>Uncinocarpus</taxon>
    </lineage>
</organism>
<dbReference type="GO" id="GO:0016787">
    <property type="term" value="F:hydrolase activity"/>
    <property type="evidence" value="ECO:0007669"/>
    <property type="project" value="UniProtKB-KW"/>
</dbReference>
<keyword evidence="1" id="KW-0378">Hydrolase</keyword>
<name>C4JK71_UNCRE</name>
<gene>
    <name evidence="6" type="ORF">UREG_02028</name>
</gene>
<feature type="compositionally biased region" description="Basic and acidic residues" evidence="3">
    <location>
        <begin position="328"/>
        <end position="339"/>
    </location>
</feature>
<dbReference type="InterPro" id="IPR029058">
    <property type="entry name" value="AB_hydrolase_fold"/>
</dbReference>
<accession>C4JK71</accession>
<keyword evidence="7" id="KW-1185">Reference proteome</keyword>
<dbReference type="ESTHER" id="uncre-c4jk71">
    <property type="family name" value="6_AlphaBeta_hydrolase"/>
</dbReference>
<evidence type="ECO:0000256" key="3">
    <source>
        <dbReference type="SAM" id="MobiDB-lite"/>
    </source>
</evidence>
<dbReference type="InParanoid" id="C4JK71"/>
<keyword evidence="4" id="KW-1133">Transmembrane helix</keyword>
<dbReference type="HOGENOM" id="CLU_046024_0_0_1"/>